<comment type="similarity">
    <text evidence="3">In the C-terminal section; belongs to the AccA family.</text>
</comment>
<dbReference type="GO" id="GO:0009317">
    <property type="term" value="C:acetyl-CoA carboxylase complex"/>
    <property type="evidence" value="ECO:0007669"/>
    <property type="project" value="InterPro"/>
</dbReference>
<gene>
    <name evidence="23" type="primary">idmB15</name>
    <name evidence="19" type="synonym">accA</name>
    <name evidence="20" type="synonym">accD</name>
</gene>
<evidence type="ECO:0000259" key="21">
    <source>
        <dbReference type="PROSITE" id="PS50980"/>
    </source>
</evidence>
<comment type="subcellular location">
    <subcellularLocation>
        <location evidence="1 19">Cytoplasm</location>
    </subcellularLocation>
</comment>
<dbReference type="HAMAP" id="MF_00823">
    <property type="entry name" value="AcetylCoA_CT_alpha"/>
    <property type="match status" value="1"/>
</dbReference>
<evidence type="ECO:0000256" key="15">
    <source>
        <dbReference type="ARBA" id="ARBA00023098"/>
    </source>
</evidence>
<dbReference type="EC" id="2.1.3.15" evidence="19"/>
<proteinExistence type="inferred from homology"/>
<keyword evidence="11 20" id="KW-0863">Zinc-finger</keyword>
<comment type="pathway">
    <text evidence="2 19">Lipid metabolism; malonyl-CoA biosynthesis; malonyl-CoA from acetyl-CoA: step 1/1.</text>
</comment>
<dbReference type="GO" id="GO:0016743">
    <property type="term" value="F:carboxyl- or carbamoyltransferase activity"/>
    <property type="evidence" value="ECO:0007669"/>
    <property type="project" value="UniProtKB-UniRule"/>
</dbReference>
<evidence type="ECO:0000256" key="17">
    <source>
        <dbReference type="ARBA" id="ARBA00025280"/>
    </source>
</evidence>
<sequence>MASPPLATDDWVRCTGCGELVYRRRLDRLLKVCPDCGHHFRLRAREWLDLLVDSGSGVRFGEEVVPEDVLGFVDSKPYPERIAEGRRRSGNSAAALCATARIDGVPIVIAALDFAFLGGSIGGAVGELISRAARHALKDRVPLLIVSASGGARMQEGAIALMQLAKTSQEMARLHAAGVLVVNLNTDPTYGGASASFAMLGDVIIAEPGARIGFAGPEVIRQTIRQELPDRFQTAEFLWENGQIDLVVPREELRTVLSRLLRLHSLAARPGLRPVVSGDTAHAGDTPVTDPALLPERDPAEIVALARDLGRPTTRDYCAYVFDDFLELHGDRQGGDDPAIVGGLARLDGRTVVAIGHQKGHEVGELVRRNFGMPQPWGYHKAHRLMDYAARFGLPLVTFVDTPGAYPGIEAEQRGQAYAIARCIMRMSELPVPVVCVVTGEGGSGGALALAVGNRVLILENSYFSVISPEGCSTILFGDRSAAQRAAEQLRLTPRDLLRLGIVDGVLKEPGDGAHTQHTATAQRVKAALVQTLDELSELQPSQLVDQRYQRYARFGDPKLRLTKGLGHGGD</sequence>
<evidence type="ECO:0000256" key="7">
    <source>
        <dbReference type="ARBA" id="ARBA00022516"/>
    </source>
</evidence>
<dbReference type="Pfam" id="PF17848">
    <property type="entry name" value="Zn_ribbon_ACC"/>
    <property type="match status" value="1"/>
</dbReference>
<dbReference type="InterPro" id="IPR041010">
    <property type="entry name" value="Znf-ACC"/>
</dbReference>
<evidence type="ECO:0000256" key="11">
    <source>
        <dbReference type="ARBA" id="ARBA00022771"/>
    </source>
</evidence>
<dbReference type="GO" id="GO:0005524">
    <property type="term" value="F:ATP binding"/>
    <property type="evidence" value="ECO:0007669"/>
    <property type="project" value="UniProtKB-KW"/>
</dbReference>
<reference evidence="23" key="1">
    <citation type="journal article" date="2018" name="ACS Chem. Biol.">
        <title>Discovery of an Antibacterial Isoindolinone-Containing Tetracyclic Polyketide by Cryptic Gene Activation and Characterization of Its Biosynthetic Gene Cluster.</title>
        <authorList>
            <person name="Thong W.L."/>
            <person name="Shin-ya K."/>
            <person name="Nishiyama M."/>
            <person name="Kuzuyama T."/>
        </authorList>
    </citation>
    <scope>NUCLEOTIDE SEQUENCE</scope>
    <source>
        <strain evidence="23">SoC090715LN-16</strain>
    </source>
</reference>
<protein>
    <recommendedName>
        <fullName evidence="19 20">Multifunctional fusion protein</fullName>
    </recommendedName>
    <domain>
        <recommendedName>
            <fullName evidence="19">Acetyl-coenzyme A carboxylase carboxyl transferase subunit alpha</fullName>
            <shortName evidence="19">ACCase subunit alpha</shortName>
            <shortName evidence="19">Acetyl-CoA carboxylase carboxyltransferase subunit alpha</shortName>
            <ecNumber evidence="19">2.1.3.15</ecNumber>
        </recommendedName>
    </domain>
    <domain>
        <recommendedName>
            <fullName evidence="20">Acetyl-coenzyme A carboxylase carboxyl transferase subunit beta</fullName>
            <shortName evidence="20">ACCase subunit beta</shortName>
            <shortName evidence="20">Acetyl-CoA carboxylase carboxyltransferase subunit beta</shortName>
        </recommendedName>
    </domain>
</protein>
<dbReference type="SUPFAM" id="SSF52096">
    <property type="entry name" value="ClpP/crotonase"/>
    <property type="match status" value="2"/>
</dbReference>
<feature type="binding site" evidence="20">
    <location>
        <position position="14"/>
    </location>
    <ligand>
        <name>Zn(2+)</name>
        <dbReference type="ChEBI" id="CHEBI:29105"/>
    </ligand>
</feature>
<evidence type="ECO:0000256" key="10">
    <source>
        <dbReference type="ARBA" id="ARBA00022741"/>
    </source>
</evidence>
<dbReference type="GO" id="GO:2001295">
    <property type="term" value="P:malonyl-CoA biosynthetic process"/>
    <property type="evidence" value="ECO:0007669"/>
    <property type="project" value="UniProtKB-UniRule"/>
</dbReference>
<evidence type="ECO:0000256" key="6">
    <source>
        <dbReference type="ARBA" id="ARBA00022490"/>
    </source>
</evidence>
<evidence type="ECO:0000256" key="3">
    <source>
        <dbReference type="ARBA" id="ARBA00006276"/>
    </source>
</evidence>
<dbReference type="GO" id="GO:0003989">
    <property type="term" value="F:acetyl-CoA carboxylase activity"/>
    <property type="evidence" value="ECO:0007669"/>
    <property type="project" value="InterPro"/>
</dbReference>
<evidence type="ECO:0000256" key="2">
    <source>
        <dbReference type="ARBA" id="ARBA00004956"/>
    </source>
</evidence>
<keyword evidence="10 19" id="KW-0547">Nucleotide-binding</keyword>
<evidence type="ECO:0000256" key="9">
    <source>
        <dbReference type="ARBA" id="ARBA00022723"/>
    </source>
</evidence>
<comment type="similarity">
    <text evidence="4">In the N-terminal section; belongs to the AccD/PCCB family.</text>
</comment>
<dbReference type="GO" id="GO:0006633">
    <property type="term" value="P:fatty acid biosynthetic process"/>
    <property type="evidence" value="ECO:0007669"/>
    <property type="project" value="UniProtKB-KW"/>
</dbReference>
<dbReference type="UniPathway" id="UPA00655">
    <property type="reaction ID" value="UER00711"/>
</dbReference>
<keyword evidence="8 19" id="KW-0808">Transferase</keyword>
<evidence type="ECO:0000259" key="22">
    <source>
        <dbReference type="PROSITE" id="PS50989"/>
    </source>
</evidence>
<dbReference type="NCBIfam" id="NF004344">
    <property type="entry name" value="PRK05724.1"/>
    <property type="match status" value="1"/>
</dbReference>
<feature type="domain" description="CoA carboxyltransferase N-terminal" evidence="21">
    <location>
        <begin position="10"/>
        <end position="279"/>
    </location>
</feature>
<accession>A0A3B8GHH4</accession>
<dbReference type="PROSITE" id="PS50989">
    <property type="entry name" value="COA_CT_CTER"/>
    <property type="match status" value="1"/>
</dbReference>
<comment type="function">
    <text evidence="19">Component of the acetyl coenzyme A carboxylase (ACC) complex. First, biotin carboxylase catalyzes the carboxylation of biotin on its carrier protein (BCCP) and then the CO(2) group is transferred by the carboxyltransferase to acetyl-CoA to form malonyl-CoA.</text>
</comment>
<evidence type="ECO:0000256" key="4">
    <source>
        <dbReference type="ARBA" id="ARBA00010284"/>
    </source>
</evidence>
<feature type="domain" description="CoA carboxyltransferase C-terminal" evidence="22">
    <location>
        <begin position="291"/>
        <end position="535"/>
    </location>
</feature>
<dbReference type="InterPro" id="IPR011762">
    <property type="entry name" value="COA_CT_N"/>
</dbReference>
<dbReference type="Pfam" id="PF03255">
    <property type="entry name" value="ACCA"/>
    <property type="match status" value="1"/>
</dbReference>
<feature type="binding site" evidence="20">
    <location>
        <position position="36"/>
    </location>
    <ligand>
        <name>Zn(2+)</name>
        <dbReference type="ChEBI" id="CHEBI:29105"/>
    </ligand>
</feature>
<feature type="binding site" evidence="20">
    <location>
        <position position="17"/>
    </location>
    <ligand>
        <name>Zn(2+)</name>
        <dbReference type="ChEBI" id="CHEBI:29105"/>
    </ligand>
</feature>
<dbReference type="PANTHER" id="PTHR42853:SF3">
    <property type="entry name" value="ACETYL-COENZYME A CARBOXYLASE CARBOXYL TRANSFERASE SUBUNIT ALPHA, CHLOROPLASTIC"/>
    <property type="match status" value="1"/>
</dbReference>
<evidence type="ECO:0000256" key="18">
    <source>
        <dbReference type="ARBA" id="ARBA00049152"/>
    </source>
</evidence>
<evidence type="ECO:0000256" key="16">
    <source>
        <dbReference type="ARBA" id="ARBA00023160"/>
    </source>
</evidence>
<evidence type="ECO:0000256" key="19">
    <source>
        <dbReference type="HAMAP-Rule" id="MF_00823"/>
    </source>
</evidence>
<evidence type="ECO:0000256" key="12">
    <source>
        <dbReference type="ARBA" id="ARBA00022832"/>
    </source>
</evidence>
<comment type="subunit">
    <text evidence="5">Acetyl-CoA carboxylase is a heterotetramer composed of biotin carboxyl carrier protein (AccB), biotin carboxylase (AccC) and two subunits of ACCase subunit beta/alpha.</text>
</comment>
<keyword evidence="15 19" id="KW-0443">Lipid metabolism</keyword>
<dbReference type="InterPro" id="IPR001095">
    <property type="entry name" value="Acetyl_CoA_COase_a_su"/>
</dbReference>
<dbReference type="EMBL" id="LC386909">
    <property type="protein sequence ID" value="BBE36463.1"/>
    <property type="molecule type" value="Genomic_DNA"/>
</dbReference>
<dbReference type="PANTHER" id="PTHR42853">
    <property type="entry name" value="ACETYL-COENZYME A CARBOXYLASE CARBOXYL TRANSFERASE SUBUNIT ALPHA"/>
    <property type="match status" value="1"/>
</dbReference>
<feature type="binding site" evidence="20">
    <location>
        <position position="33"/>
    </location>
    <ligand>
        <name>Zn(2+)</name>
        <dbReference type="ChEBI" id="CHEBI:29105"/>
    </ligand>
</feature>
<dbReference type="PRINTS" id="PR01069">
    <property type="entry name" value="ACCCTRFRASEA"/>
</dbReference>
<evidence type="ECO:0000313" key="23">
    <source>
        <dbReference type="EMBL" id="BBE36463.1"/>
    </source>
</evidence>
<comment type="subunit">
    <text evidence="19">Acetyl-CoA carboxylase is a heterohexamer composed of biotin carboxyl carrier protein (AccB), biotin carboxylase (AccC) and two subunits each of ACCase subunit alpha (AccA) and ACCase subunit beta (AccD).</text>
</comment>
<dbReference type="InterPro" id="IPR029045">
    <property type="entry name" value="ClpP/crotonase-like_dom_sf"/>
</dbReference>
<dbReference type="Gene3D" id="3.90.226.10">
    <property type="entry name" value="2-enoyl-CoA Hydratase, Chain A, domain 1"/>
    <property type="match status" value="2"/>
</dbReference>
<keyword evidence="7 19" id="KW-0444">Lipid biosynthesis</keyword>
<dbReference type="PROSITE" id="PS50980">
    <property type="entry name" value="COA_CT_NTER"/>
    <property type="match status" value="1"/>
</dbReference>
<evidence type="ECO:0000256" key="8">
    <source>
        <dbReference type="ARBA" id="ARBA00022679"/>
    </source>
</evidence>
<dbReference type="NCBIfam" id="TIGR00513">
    <property type="entry name" value="accA"/>
    <property type="match status" value="1"/>
</dbReference>
<dbReference type="NCBIfam" id="TIGR00515">
    <property type="entry name" value="accD"/>
    <property type="match status" value="1"/>
</dbReference>
<keyword evidence="14 19" id="KW-0067">ATP-binding</keyword>
<keyword evidence="16 19" id="KW-0275">Fatty acid biosynthesis</keyword>
<comment type="similarity">
    <text evidence="20">Belongs to the AccD/PCCB family.</text>
</comment>
<keyword evidence="12 19" id="KW-0276">Fatty acid metabolism</keyword>
<keyword evidence="6 19" id="KW-0963">Cytoplasm</keyword>
<name>A0A3B8GHH4_9ACTN</name>
<dbReference type="InterPro" id="IPR000438">
    <property type="entry name" value="Acetyl_CoA_COase_Trfase_b_su"/>
</dbReference>
<evidence type="ECO:0000256" key="13">
    <source>
        <dbReference type="ARBA" id="ARBA00022833"/>
    </source>
</evidence>
<evidence type="ECO:0000256" key="20">
    <source>
        <dbReference type="HAMAP-Rule" id="MF_01395"/>
    </source>
</evidence>
<organism evidence="23">
    <name type="scientific">Streptomyces sp. SoC090715LN-16</name>
    <dbReference type="NCBI Taxonomy" id="1898658"/>
    <lineage>
        <taxon>Bacteria</taxon>
        <taxon>Bacillati</taxon>
        <taxon>Actinomycetota</taxon>
        <taxon>Actinomycetes</taxon>
        <taxon>Kitasatosporales</taxon>
        <taxon>Streptomycetaceae</taxon>
        <taxon>Streptomyces</taxon>
    </lineage>
</organism>
<dbReference type="GO" id="GO:0008270">
    <property type="term" value="F:zinc ion binding"/>
    <property type="evidence" value="ECO:0007669"/>
    <property type="project" value="UniProtKB-UniRule"/>
</dbReference>
<dbReference type="HAMAP" id="MF_01395">
    <property type="entry name" value="AcetylCoA_CT_beta"/>
    <property type="match status" value="1"/>
</dbReference>
<evidence type="ECO:0000256" key="14">
    <source>
        <dbReference type="ARBA" id="ARBA00022840"/>
    </source>
</evidence>
<keyword evidence="9 20" id="KW-0479">Metal-binding</keyword>
<keyword evidence="13 20" id="KW-0862">Zinc</keyword>
<evidence type="ECO:0000256" key="1">
    <source>
        <dbReference type="ARBA" id="ARBA00004496"/>
    </source>
</evidence>
<comment type="cofactor">
    <cofactor evidence="20">
        <name>Zn(2+)</name>
        <dbReference type="ChEBI" id="CHEBI:29105"/>
    </cofactor>
    <text evidence="20">Binds 1 zinc ion per subunit.</text>
</comment>
<comment type="catalytic activity">
    <reaction evidence="18 19">
        <text>N(6)-carboxybiotinyl-L-lysyl-[protein] + acetyl-CoA = N(6)-biotinyl-L-lysyl-[protein] + malonyl-CoA</text>
        <dbReference type="Rhea" id="RHEA:54728"/>
        <dbReference type="Rhea" id="RHEA-COMP:10505"/>
        <dbReference type="Rhea" id="RHEA-COMP:10506"/>
        <dbReference type="ChEBI" id="CHEBI:57288"/>
        <dbReference type="ChEBI" id="CHEBI:57384"/>
        <dbReference type="ChEBI" id="CHEBI:83144"/>
        <dbReference type="ChEBI" id="CHEBI:83145"/>
        <dbReference type="EC" id="2.1.3.15"/>
    </reaction>
</comment>
<dbReference type="AlphaFoldDB" id="A0A3B8GHH4"/>
<comment type="function">
    <text evidence="17 20">Component of the acetyl coenzyme A carboxylase (ACC) complex. Biotin carboxylase (BC) catalyzes the carboxylation of biotin on its carrier protein (BCCP) and then the CO(2) group is transferred by the transcarboxylase to acetyl-CoA to form malonyl-CoA.</text>
</comment>
<dbReference type="NCBIfam" id="NF041504">
    <property type="entry name" value="AccA_sub"/>
    <property type="match status" value="1"/>
</dbReference>
<feature type="zinc finger region" description="C4-type" evidence="20">
    <location>
        <begin position="14"/>
        <end position="36"/>
    </location>
</feature>
<comment type="similarity">
    <text evidence="19">Belongs to the AccA family.</text>
</comment>
<evidence type="ECO:0000256" key="5">
    <source>
        <dbReference type="ARBA" id="ARBA00011664"/>
    </source>
</evidence>
<dbReference type="InterPro" id="IPR011763">
    <property type="entry name" value="COA_CT_C"/>
</dbReference>